<organism evidence="8 9">
    <name type="scientific">Lacticaseibacillus nasuensis JCM 17158</name>
    <dbReference type="NCBI Taxonomy" id="1291734"/>
    <lineage>
        <taxon>Bacteria</taxon>
        <taxon>Bacillati</taxon>
        <taxon>Bacillota</taxon>
        <taxon>Bacilli</taxon>
        <taxon>Lactobacillales</taxon>
        <taxon>Lactobacillaceae</taxon>
        <taxon>Lacticaseibacillus</taxon>
    </lineage>
</organism>
<proteinExistence type="predicted"/>
<dbReference type="EMBL" id="AZDJ01000003">
    <property type="protein sequence ID" value="KRK74060.1"/>
    <property type="molecule type" value="Genomic_DNA"/>
</dbReference>
<evidence type="ECO:0000313" key="9">
    <source>
        <dbReference type="Proteomes" id="UP000051804"/>
    </source>
</evidence>
<keyword evidence="9" id="KW-1185">Reference proteome</keyword>
<keyword evidence="6" id="KW-1133">Transmembrane helix</keyword>
<feature type="region of interest" description="Disordered" evidence="5">
    <location>
        <begin position="196"/>
        <end position="225"/>
    </location>
</feature>
<dbReference type="InterPro" id="IPR019931">
    <property type="entry name" value="LPXTG_anchor"/>
</dbReference>
<evidence type="ECO:0000259" key="7">
    <source>
        <dbReference type="PROSITE" id="PS50847"/>
    </source>
</evidence>
<evidence type="ECO:0000256" key="3">
    <source>
        <dbReference type="ARBA" id="ARBA00022729"/>
    </source>
</evidence>
<protein>
    <recommendedName>
        <fullName evidence="7">Gram-positive cocci surface proteins LPxTG domain-containing protein</fullName>
    </recommendedName>
</protein>
<evidence type="ECO:0000313" key="8">
    <source>
        <dbReference type="EMBL" id="KRK74060.1"/>
    </source>
</evidence>
<keyword evidence="3" id="KW-0732">Signal</keyword>
<feature type="compositionally biased region" description="Polar residues" evidence="5">
    <location>
        <begin position="198"/>
        <end position="218"/>
    </location>
</feature>
<keyword evidence="6" id="KW-0472">Membrane</keyword>
<feature type="domain" description="Gram-positive cocci surface proteins LPxTG" evidence="7">
    <location>
        <begin position="635"/>
        <end position="669"/>
    </location>
</feature>
<evidence type="ECO:0000256" key="1">
    <source>
        <dbReference type="ARBA" id="ARBA00022512"/>
    </source>
</evidence>
<feature type="compositionally biased region" description="Basic and acidic residues" evidence="5">
    <location>
        <begin position="586"/>
        <end position="598"/>
    </location>
</feature>
<feature type="region of interest" description="Disordered" evidence="5">
    <location>
        <begin position="107"/>
        <end position="161"/>
    </location>
</feature>
<evidence type="ECO:0000256" key="4">
    <source>
        <dbReference type="ARBA" id="ARBA00023088"/>
    </source>
</evidence>
<feature type="transmembrane region" description="Helical" evidence="6">
    <location>
        <begin position="644"/>
        <end position="663"/>
    </location>
</feature>
<name>A0A0R1JSH8_9LACO</name>
<dbReference type="NCBIfam" id="TIGR01167">
    <property type="entry name" value="LPXTG_anchor"/>
    <property type="match status" value="1"/>
</dbReference>
<feature type="compositionally biased region" description="Basic and acidic residues" evidence="5">
    <location>
        <begin position="146"/>
        <end position="161"/>
    </location>
</feature>
<dbReference type="Proteomes" id="UP000051804">
    <property type="component" value="Unassembled WGS sequence"/>
</dbReference>
<comment type="caution">
    <text evidence="8">The sequence shown here is derived from an EMBL/GenBank/DDBJ whole genome shotgun (WGS) entry which is preliminary data.</text>
</comment>
<keyword evidence="6" id="KW-0812">Transmembrane</keyword>
<evidence type="ECO:0000256" key="2">
    <source>
        <dbReference type="ARBA" id="ARBA00022525"/>
    </source>
</evidence>
<reference evidence="8 9" key="1">
    <citation type="journal article" date="2015" name="Genome Announc.">
        <title>Expanding the biotechnology potential of lactobacilli through comparative genomics of 213 strains and associated genera.</title>
        <authorList>
            <person name="Sun Z."/>
            <person name="Harris H.M."/>
            <person name="McCann A."/>
            <person name="Guo C."/>
            <person name="Argimon S."/>
            <person name="Zhang W."/>
            <person name="Yang X."/>
            <person name="Jeffery I.B."/>
            <person name="Cooney J.C."/>
            <person name="Kagawa T.F."/>
            <person name="Liu W."/>
            <person name="Song Y."/>
            <person name="Salvetti E."/>
            <person name="Wrobel A."/>
            <person name="Rasinkangas P."/>
            <person name="Parkhill J."/>
            <person name="Rea M.C."/>
            <person name="O'Sullivan O."/>
            <person name="Ritari J."/>
            <person name="Douillard F.P."/>
            <person name="Paul Ross R."/>
            <person name="Yang R."/>
            <person name="Briner A.E."/>
            <person name="Felis G.E."/>
            <person name="de Vos W.M."/>
            <person name="Barrangou R."/>
            <person name="Klaenhammer T.R."/>
            <person name="Caufield P.W."/>
            <person name="Cui Y."/>
            <person name="Zhang H."/>
            <person name="O'Toole P.W."/>
        </authorList>
    </citation>
    <scope>NUCLEOTIDE SEQUENCE [LARGE SCALE GENOMIC DNA]</scope>
    <source>
        <strain evidence="8 9">JCM 17158</strain>
    </source>
</reference>
<keyword evidence="4" id="KW-0572">Peptidoglycan-anchor</keyword>
<dbReference type="AlphaFoldDB" id="A0A0R1JSH8"/>
<accession>A0A0R1JSH8</accession>
<gene>
    <name evidence="8" type="ORF">FD02_GL001898</name>
</gene>
<dbReference type="PATRIC" id="fig|1291734.4.peg.1949"/>
<dbReference type="PROSITE" id="PS50847">
    <property type="entry name" value="GRAM_POS_ANCHORING"/>
    <property type="match status" value="1"/>
</dbReference>
<feature type="region of interest" description="Disordered" evidence="5">
    <location>
        <begin position="580"/>
        <end position="638"/>
    </location>
</feature>
<sequence length="669" mass="68526">MLTPELTTLGGTEMTDRRGAKKLFKTHKGWMAAGITAAALFSFQLAGNQTASVQADTNESTEPGVGAPELQQDILYLQKEVAGATNPAVKEHFQTQLDAATAALKKLTDAPTPDNGGTTTPDNGGTTTPDNGGTTTPATGDTTKTAADDKAAQEKKLSDSKSYLEKEIAGTTDPALKEQFQKQLADATAALDKLTDTGTPANAFNDTNTPNKSTQASDQAKADADAAAAAEKAKADDAAALKAKEALVQTQAGYKLGLKGFKPSESSMQDPAFAAGYKQGAAERAAAQKSVVDATSKQEDAAKTAAENALKAKDALVEIQAGYKVGAQGLTPTDIAMKDPAFTAGYKQGVADKAARDAAAQKTVAENALKAKDALVEIQAGYKVGVQGFTPTKIAMQDPAFVAGYKQGVADKVAREAADGTAAENALKAKDALVEIQAGYKVGVQGFTPTALAMKDPAFVAGYNQGKADKAARDAAAKTAADNAIKAKDALVNIKAGYDIGKKGYKPTELAMKDSAFAAGYKQGAADRAAELAANAAKAKDALAQIKAGYKDGKDGVKPTAEQMANTAYAAGYKQGAADRAAAAAKDPKTPDPKKQDPKTPTPISTKKNTTDTKGDTTDNNSGAATKKSAEGTALPQAGDDTNVVAASLGAIAVFGALFGLAGDRRKRA</sequence>
<keyword evidence="1" id="KW-0134">Cell wall</keyword>
<evidence type="ECO:0000256" key="6">
    <source>
        <dbReference type="SAM" id="Phobius"/>
    </source>
</evidence>
<feature type="compositionally biased region" description="Low complexity" evidence="5">
    <location>
        <begin position="107"/>
        <end position="145"/>
    </location>
</feature>
<evidence type="ECO:0000256" key="5">
    <source>
        <dbReference type="SAM" id="MobiDB-lite"/>
    </source>
</evidence>
<keyword evidence="2" id="KW-0964">Secreted</keyword>